<accession>A0A0A2G520</accession>
<keyword evidence="2" id="KW-1185">Reference proteome</keyword>
<dbReference type="STRING" id="266762.HQ36_05985"/>
<organism evidence="1 2">
    <name type="scientific">Porphyromonas gingivicanis</name>
    <dbReference type="NCBI Taxonomy" id="266762"/>
    <lineage>
        <taxon>Bacteria</taxon>
        <taxon>Pseudomonadati</taxon>
        <taxon>Bacteroidota</taxon>
        <taxon>Bacteroidia</taxon>
        <taxon>Bacteroidales</taxon>
        <taxon>Porphyromonadaceae</taxon>
        <taxon>Porphyromonas</taxon>
    </lineage>
</organism>
<dbReference type="AlphaFoldDB" id="A0A0A2G520"/>
<evidence type="ECO:0000313" key="2">
    <source>
        <dbReference type="Proteomes" id="UP000030134"/>
    </source>
</evidence>
<sequence>MLRSDDIQRIENEIIKAHNGIGIRYRNKDYSNFAYLLEIRKDLINKKALKYQEELLSEIINFNEVLRNALRQMYDKAHRIWIDFQKLQDWEDDIELTAECYLGIVYPARHPLQREDRQDLWNALCDDELNTLYAGGVSLQTLTLPRDKKESFESFIGMDCPPPNWNEGLDPKLTEDLHLICQFHHLFDHTYWAITDFIYVRDFEMRIKGDINNYILNDA</sequence>
<dbReference type="EMBL" id="JQZW01000012">
    <property type="protein sequence ID" value="KGN97450.1"/>
    <property type="molecule type" value="Genomic_DNA"/>
</dbReference>
<dbReference type="eggNOG" id="ENOG5030N40">
    <property type="taxonomic scope" value="Bacteria"/>
</dbReference>
<comment type="caution">
    <text evidence="1">The sequence shown here is derived from an EMBL/GenBank/DDBJ whole genome shotgun (WGS) entry which is preliminary data.</text>
</comment>
<protein>
    <submittedName>
        <fullName evidence="1">Uncharacterized protein</fullName>
    </submittedName>
</protein>
<proteinExistence type="predicted"/>
<gene>
    <name evidence="1" type="ORF">HQ36_05985</name>
</gene>
<dbReference type="OrthoDB" id="1074178at2"/>
<name>A0A0A2G520_9PORP</name>
<evidence type="ECO:0000313" key="1">
    <source>
        <dbReference type="EMBL" id="KGN97450.1"/>
    </source>
</evidence>
<reference evidence="1 2" key="1">
    <citation type="submission" date="2014-08" db="EMBL/GenBank/DDBJ databases">
        <title>Porphyromonas gingivicanis strain:COT-022_OH1391 Genome sequencing.</title>
        <authorList>
            <person name="Wallis C."/>
            <person name="Deusch O."/>
            <person name="O'Flynn C."/>
            <person name="Davis I."/>
            <person name="Jospin G."/>
            <person name="Darling A.E."/>
            <person name="Coil D.A."/>
            <person name="Alexiev A."/>
            <person name="Horsfall A."/>
            <person name="Kirkwood N."/>
            <person name="Harris S."/>
            <person name="Eisen J.A."/>
        </authorList>
    </citation>
    <scope>NUCLEOTIDE SEQUENCE [LARGE SCALE GENOMIC DNA]</scope>
    <source>
        <strain evidence="2">COT-022 OH1391</strain>
    </source>
</reference>
<dbReference type="Proteomes" id="UP000030134">
    <property type="component" value="Unassembled WGS sequence"/>
</dbReference>